<evidence type="ECO:0000259" key="13">
    <source>
        <dbReference type="Pfam" id="PF24951"/>
    </source>
</evidence>
<dbReference type="InterPro" id="IPR020472">
    <property type="entry name" value="WD40_PAC1"/>
</dbReference>
<feature type="repeat" description="WD" evidence="11">
    <location>
        <begin position="337"/>
        <end position="359"/>
    </location>
</feature>
<dbReference type="PANTHER" id="PTHR22847:SF637">
    <property type="entry name" value="WD REPEAT DOMAIN 5B"/>
    <property type="match status" value="1"/>
</dbReference>
<dbReference type="InterPro" id="IPR017252">
    <property type="entry name" value="Dynein_regulator_LIS1"/>
</dbReference>
<keyword evidence="9" id="KW-0206">Cytoskeleton</keyword>
<evidence type="ECO:0000313" key="14">
    <source>
        <dbReference type="EMBL" id="VUZ50729.1"/>
    </source>
</evidence>
<feature type="non-terminal residue" evidence="14">
    <location>
        <position position="1"/>
    </location>
</feature>
<keyword evidence="7" id="KW-0498">Mitosis</keyword>
<dbReference type="SUPFAM" id="SSF109925">
    <property type="entry name" value="Lissencephaly-1 protein (Lis-1, PAF-AH alpha) N-terminal domain"/>
    <property type="match status" value="1"/>
</dbReference>
<feature type="domain" description="PAC1-like LisH-like dimerisation" evidence="13">
    <location>
        <begin position="1"/>
        <end position="27"/>
    </location>
</feature>
<protein>
    <recommendedName>
        <fullName evidence="13">PAC1-like LisH-like dimerisation domain-containing protein</fullName>
    </recommendedName>
</protein>
<dbReference type="InterPro" id="IPR036322">
    <property type="entry name" value="WD40_repeat_dom_sf"/>
</dbReference>
<gene>
    <name evidence="14" type="ORF">WMSIL1_LOCUS9521</name>
</gene>
<feature type="region of interest" description="Disordered" evidence="12">
    <location>
        <begin position="68"/>
        <end position="113"/>
    </location>
</feature>
<evidence type="ECO:0000256" key="10">
    <source>
        <dbReference type="ARBA" id="ARBA00023306"/>
    </source>
</evidence>
<evidence type="ECO:0000256" key="8">
    <source>
        <dbReference type="ARBA" id="ARBA00023054"/>
    </source>
</evidence>
<dbReference type="InterPro" id="IPR056795">
    <property type="entry name" value="PAC1-like_LisH-like_dom"/>
</dbReference>
<keyword evidence="8" id="KW-0175">Coiled coil</keyword>
<evidence type="ECO:0000256" key="9">
    <source>
        <dbReference type="ARBA" id="ARBA00023212"/>
    </source>
</evidence>
<keyword evidence="3 11" id="KW-0853">WD repeat</keyword>
<feature type="compositionally biased region" description="Polar residues" evidence="12">
    <location>
        <begin position="309"/>
        <end position="322"/>
    </location>
</feature>
<dbReference type="Gene3D" id="1.20.960.30">
    <property type="match status" value="1"/>
</dbReference>
<dbReference type="PIRSF" id="PIRSF037647">
    <property type="entry name" value="Dynein_regulator_Lis1"/>
    <property type="match status" value="1"/>
</dbReference>
<dbReference type="Pfam" id="PF00400">
    <property type="entry name" value="WD40"/>
    <property type="match status" value="2"/>
</dbReference>
<feature type="repeat" description="WD" evidence="11">
    <location>
        <begin position="193"/>
        <end position="234"/>
    </location>
</feature>
<dbReference type="PRINTS" id="PR00320">
    <property type="entry name" value="GPROTEINBRPT"/>
</dbReference>
<dbReference type="EMBL" id="CABIJS010000388">
    <property type="protein sequence ID" value="VUZ50729.1"/>
    <property type="molecule type" value="Genomic_DNA"/>
</dbReference>
<dbReference type="PROSITE" id="PS50082">
    <property type="entry name" value="WD_REPEATS_2"/>
    <property type="match status" value="7"/>
</dbReference>
<keyword evidence="1" id="KW-0813">Transport</keyword>
<sequence>NQAIADYLRSNGYEHALSEFNKEASLNQNIDSKYAGLLEKKWISVIRLQMKVIDLETKLAEVERENKQLQASGGYGPVGAAPGSGLPGRGGDRRGGADAIPRPPAKHTLSGHRSTVTRVKFHPHYNVFVSASEDATIKVWDYETGEYEATLKGHTDVVQDVSFDPSGNLLASCSADMHVKLWDFTTYTCIKTLFGHDHSVSSVCFLPSGDFLVSAGRDKTIKIWEVATGYCVKTLSEHREWIRCVRPNADGSLLASCSNDKEVRVWFQGTSPREWKPQTVLYGHEHVVECVAWLNTSPQNAKSIAAGNKTENGESQPETQKMNGGDDANSDYVPVILASGARDRQICIWDVKASTLLFVLAGHDNWVRQLVFHPYGKYLLSASDDKTVRVWDLKNRRCHKTLEAHSHFVTTLDIHRTSPFAITGSVDQTIRIWECR</sequence>
<keyword evidence="5" id="KW-0493">Microtubule</keyword>
<keyword evidence="15" id="KW-1185">Reference proteome</keyword>
<dbReference type="Pfam" id="PF25173">
    <property type="entry name" value="Beta-prop_WDR3_1st"/>
    <property type="match status" value="1"/>
</dbReference>
<dbReference type="CDD" id="cd00200">
    <property type="entry name" value="WD40"/>
    <property type="match status" value="1"/>
</dbReference>
<feature type="repeat" description="WD" evidence="11">
    <location>
        <begin position="402"/>
        <end position="436"/>
    </location>
</feature>
<reference evidence="14 15" key="1">
    <citation type="submission" date="2019-07" db="EMBL/GenBank/DDBJ databases">
        <authorList>
            <person name="Jastrzebski P J."/>
            <person name="Paukszto L."/>
            <person name="Jastrzebski P J."/>
        </authorList>
    </citation>
    <scope>NUCLEOTIDE SEQUENCE [LARGE SCALE GENOMIC DNA]</scope>
    <source>
        <strain evidence="14 15">WMS-il1</strain>
    </source>
</reference>
<dbReference type="InterPro" id="IPR019775">
    <property type="entry name" value="WD40_repeat_CS"/>
</dbReference>
<dbReference type="FunFam" id="1.20.960.30:FF:000002">
    <property type="entry name" value="Platelet-activating factor acetylhydrolase ib"/>
    <property type="match status" value="1"/>
</dbReference>
<proteinExistence type="inferred from homology"/>
<feature type="region of interest" description="Disordered" evidence="12">
    <location>
        <begin position="304"/>
        <end position="327"/>
    </location>
</feature>
<keyword evidence="6" id="KW-0677">Repeat</keyword>
<dbReference type="PROSITE" id="PS00678">
    <property type="entry name" value="WD_REPEATS_1"/>
    <property type="match status" value="4"/>
</dbReference>
<dbReference type="HAMAP" id="MF_03141">
    <property type="entry name" value="lis1"/>
    <property type="match status" value="1"/>
</dbReference>
<dbReference type="Proteomes" id="UP000321570">
    <property type="component" value="Unassembled WGS sequence"/>
</dbReference>
<keyword evidence="10" id="KW-0131">Cell cycle</keyword>
<evidence type="ECO:0000256" key="11">
    <source>
        <dbReference type="PROSITE-ProRule" id="PRU00221"/>
    </source>
</evidence>
<organism evidence="14 15">
    <name type="scientific">Hymenolepis diminuta</name>
    <name type="common">Rat tapeworm</name>
    <dbReference type="NCBI Taxonomy" id="6216"/>
    <lineage>
        <taxon>Eukaryota</taxon>
        <taxon>Metazoa</taxon>
        <taxon>Spiralia</taxon>
        <taxon>Lophotrochozoa</taxon>
        <taxon>Platyhelminthes</taxon>
        <taxon>Cestoda</taxon>
        <taxon>Eucestoda</taxon>
        <taxon>Cyclophyllidea</taxon>
        <taxon>Hymenolepididae</taxon>
        <taxon>Hymenolepis</taxon>
    </lineage>
</organism>
<name>A0A564YUN5_HYMDI</name>
<feature type="repeat" description="WD" evidence="11">
    <location>
        <begin position="360"/>
        <end position="401"/>
    </location>
</feature>
<evidence type="ECO:0000256" key="4">
    <source>
        <dbReference type="ARBA" id="ARBA00022618"/>
    </source>
</evidence>
<dbReference type="PANTHER" id="PTHR22847">
    <property type="entry name" value="WD40 REPEAT PROTEIN"/>
    <property type="match status" value="1"/>
</dbReference>
<dbReference type="PROSITE" id="PS50896">
    <property type="entry name" value="LISH"/>
    <property type="match status" value="1"/>
</dbReference>
<evidence type="ECO:0000256" key="3">
    <source>
        <dbReference type="ARBA" id="ARBA00022574"/>
    </source>
</evidence>
<dbReference type="GO" id="GO:0051301">
    <property type="term" value="P:cell division"/>
    <property type="evidence" value="ECO:0007669"/>
    <property type="project" value="UniProtKB-KW"/>
</dbReference>
<feature type="repeat" description="WD" evidence="11">
    <location>
        <begin position="109"/>
        <end position="150"/>
    </location>
</feature>
<evidence type="ECO:0000256" key="7">
    <source>
        <dbReference type="ARBA" id="ARBA00022776"/>
    </source>
</evidence>
<dbReference type="InterPro" id="IPR015943">
    <property type="entry name" value="WD40/YVTN_repeat-like_dom_sf"/>
</dbReference>
<dbReference type="Pfam" id="PF24951">
    <property type="entry name" value="LisH_PAC1"/>
    <property type="match status" value="1"/>
</dbReference>
<dbReference type="GO" id="GO:1990234">
    <property type="term" value="C:transferase complex"/>
    <property type="evidence" value="ECO:0007669"/>
    <property type="project" value="UniProtKB-ARBA"/>
</dbReference>
<dbReference type="InterPro" id="IPR037190">
    <property type="entry name" value="LIS1_N"/>
</dbReference>
<feature type="repeat" description="WD" evidence="11">
    <location>
        <begin position="235"/>
        <end position="266"/>
    </location>
</feature>
<accession>A0A564YUN5</accession>
<evidence type="ECO:0000256" key="1">
    <source>
        <dbReference type="ARBA" id="ARBA00022448"/>
    </source>
</evidence>
<keyword evidence="2" id="KW-0963">Cytoplasm</keyword>
<dbReference type="PROSITE" id="PS50294">
    <property type="entry name" value="WD_REPEATS_REGION"/>
    <property type="match status" value="6"/>
</dbReference>
<evidence type="ECO:0000256" key="5">
    <source>
        <dbReference type="ARBA" id="ARBA00022701"/>
    </source>
</evidence>
<dbReference type="InterPro" id="IPR006594">
    <property type="entry name" value="LisH"/>
</dbReference>
<evidence type="ECO:0000313" key="15">
    <source>
        <dbReference type="Proteomes" id="UP000321570"/>
    </source>
</evidence>
<evidence type="ECO:0000256" key="2">
    <source>
        <dbReference type="ARBA" id="ARBA00022490"/>
    </source>
</evidence>
<dbReference type="GO" id="GO:0005874">
    <property type="term" value="C:microtubule"/>
    <property type="evidence" value="ECO:0007669"/>
    <property type="project" value="UniProtKB-KW"/>
</dbReference>
<keyword evidence="4" id="KW-0132">Cell division</keyword>
<evidence type="ECO:0000256" key="12">
    <source>
        <dbReference type="SAM" id="MobiDB-lite"/>
    </source>
</evidence>
<dbReference type="InterPro" id="IPR001680">
    <property type="entry name" value="WD40_rpt"/>
</dbReference>
<feature type="repeat" description="WD" evidence="11">
    <location>
        <begin position="151"/>
        <end position="192"/>
    </location>
</feature>
<dbReference type="SUPFAM" id="SSF50978">
    <property type="entry name" value="WD40 repeat-like"/>
    <property type="match status" value="1"/>
</dbReference>
<dbReference type="SMART" id="SM00320">
    <property type="entry name" value="WD40"/>
    <property type="match status" value="7"/>
</dbReference>
<evidence type="ECO:0000256" key="6">
    <source>
        <dbReference type="ARBA" id="ARBA00022737"/>
    </source>
</evidence>
<dbReference type="Gene3D" id="2.130.10.10">
    <property type="entry name" value="YVTN repeat-like/Quinoprotein amine dehydrogenase"/>
    <property type="match status" value="1"/>
</dbReference>
<dbReference type="AlphaFoldDB" id="A0A564YUN5"/>